<evidence type="ECO:0000256" key="10">
    <source>
        <dbReference type="ARBA" id="ARBA00022828"/>
    </source>
</evidence>
<dbReference type="EMBL" id="EU358766">
    <property type="protein sequence ID" value="ACB12021.1"/>
    <property type="molecule type" value="Genomic_DNA"/>
</dbReference>
<keyword evidence="9" id="KW-1161">Viral attachment to host cell</keyword>
<evidence type="ECO:0000256" key="8">
    <source>
        <dbReference type="ARBA" id="ARBA00022595"/>
    </source>
</evidence>
<evidence type="ECO:0000256" key="13">
    <source>
        <dbReference type="ARBA" id="ARBA00022921"/>
    </source>
</evidence>
<dbReference type="Gene3D" id="2.60.175.10">
    <property type="entry name" value="Capsid protein VP1,Polyomavirus"/>
    <property type="match status" value="1"/>
</dbReference>
<feature type="region of interest" description="Disordered" evidence="17">
    <location>
        <begin position="1"/>
        <end position="21"/>
    </location>
</feature>
<evidence type="ECO:0000256" key="17">
    <source>
        <dbReference type="SAM" id="MobiDB-lite"/>
    </source>
</evidence>
<evidence type="ECO:0000313" key="18">
    <source>
        <dbReference type="EMBL" id="ABR68677.1"/>
    </source>
</evidence>
<dbReference type="GO" id="GO:0042025">
    <property type="term" value="C:host cell nucleus"/>
    <property type="evidence" value="ECO:0007669"/>
    <property type="project" value="UniProtKB-SubCell"/>
</dbReference>
<evidence type="ECO:0000256" key="12">
    <source>
        <dbReference type="ARBA" id="ARBA00022890"/>
    </source>
</evidence>
<evidence type="ECO:0000256" key="14">
    <source>
        <dbReference type="ARBA" id="ARBA00023157"/>
    </source>
</evidence>
<proteinExistence type="inferred from homology"/>
<keyword evidence="15" id="KW-1160">Virus entry into host cell</keyword>
<dbReference type="InterPro" id="IPR000662">
    <property type="entry name" value="Capsid_VP1_Polyomavir"/>
</dbReference>
<dbReference type="InterPro" id="IPR011222">
    <property type="entry name" value="dsDNA_vir_gr_I_capsid"/>
</dbReference>
<evidence type="ECO:0000256" key="6">
    <source>
        <dbReference type="ARBA" id="ARBA00022562"/>
    </source>
</evidence>
<dbReference type="GO" id="GO:0075509">
    <property type="term" value="P:endocytosis involved in viral entry into host cell"/>
    <property type="evidence" value="ECO:0007669"/>
    <property type="project" value="UniProtKB-KW"/>
</dbReference>
<keyword evidence="8" id="KW-1162">Viral penetration into host cytoplasm</keyword>
<evidence type="ECO:0000256" key="9">
    <source>
        <dbReference type="ARBA" id="ARBA00022804"/>
    </source>
</evidence>
<dbReference type="GO" id="GO:0019062">
    <property type="term" value="P:virion attachment to host cell"/>
    <property type="evidence" value="ECO:0007669"/>
    <property type="project" value="UniProtKB-KW"/>
</dbReference>
<reference evidence="19 21" key="3">
    <citation type="journal article" date="2008" name="Virus Res.">
        <title>Prevalence and molecular characterization of WU/KI polyomaviruses isolated from pediatric patients with respiratory disease in Thailand.</title>
        <authorList>
            <person name="Payungporn S."/>
            <person name="Chieochansin T."/>
            <person name="Thongmee C."/>
            <person name="Samransamruajkit R."/>
            <person name="Theamboolers A."/>
            <person name="Poovorawan Y."/>
        </authorList>
    </citation>
    <scope>NUCLEOTIDE SEQUENCE [LARGE SCALE GENOMIC DNA]</scope>
    <source>
        <strain evidence="19">CU-255</strain>
    </source>
</reference>
<dbReference type="Proteomes" id="UP000123583">
    <property type="component" value="Genome"/>
</dbReference>
<evidence type="ECO:0000313" key="21">
    <source>
        <dbReference type="Proteomes" id="UP000123583"/>
    </source>
</evidence>
<evidence type="ECO:0000313" key="19">
    <source>
        <dbReference type="EMBL" id="ACB12021.1"/>
    </source>
</evidence>
<evidence type="ECO:0000256" key="2">
    <source>
        <dbReference type="ARBA" id="ARBA00004328"/>
    </source>
</evidence>
<evidence type="ECO:0000256" key="5">
    <source>
        <dbReference type="ARBA" id="ARBA00022561"/>
    </source>
</evidence>
<reference evidence="18 22" key="1">
    <citation type="journal article" date="2007" name="J. Clin. Virol.">
        <title>A newly reported human polyomavirus, KI virus, is present in the respiratory tract of Australian children.</title>
        <authorList>
            <person name="Bialasiewicz S."/>
            <person name="Whiley D.M."/>
            <person name="Lambert S.B."/>
            <person name="Wang D."/>
            <person name="Nissen M.D."/>
            <person name="Sloots T.P."/>
        </authorList>
    </citation>
    <scope>NUCLEOTIDE SEQUENCE [LARGE SCALE GENOMIC DNA]</scope>
    <source>
        <strain evidence="18">Brisbane 001</strain>
    </source>
</reference>
<keyword evidence="12" id="KW-1164">Virus endocytosis by host</keyword>
<sequence length="378" mass="41606">MSCTPCRPQKRLTRPRSQVPRVQTLATEVKKGGVEVLAAVPLSEETEFKVELFVKPVIGNTTAAQDGREPTPHYWSISSAIHDKESGSSIKVEETPDADTTVCYSLAEIAPPDIPNQVSECDMKVWELYRMETELLVVPLVNALGNTNGVVHGLAGTQLYFWAVGGQPLDVVGVTPTDKYRGPTTYTINPPGDPRTLHVYNSNTPKAKVTSERYSVESWAPDPSRNDNCRYFGRVVGGAATPPVVSYGNNSTIPLLDENGIGILCLQGRLYITCADMLGTANSRIHTPMARFFRLHFRQRRVKNPFTMNVLYKQVFNRPTETVDAQVGVTEVTMVEEIGPLPPSIQTTLPTSVNLTQLPRTVTLQSQAPLLNTQQNSK</sequence>
<keyword evidence="11" id="KW-0946">Virion</keyword>
<keyword evidence="14" id="KW-1015">Disulfide bond</keyword>
<evidence type="ECO:0000313" key="20">
    <source>
        <dbReference type="EMBL" id="ACR43493.1"/>
    </source>
</evidence>
<keyword evidence="10" id="KW-1145">T=7 icosahedral capsid protein</keyword>
<name>A6YGN6_9POLY</name>
<accession>A6YGN6</accession>
<dbReference type="GO" id="GO:0005198">
    <property type="term" value="F:structural molecule activity"/>
    <property type="evidence" value="ECO:0007669"/>
    <property type="project" value="InterPro"/>
</dbReference>
<dbReference type="SUPFAM" id="SSF88648">
    <property type="entry name" value="Group I dsDNA viruses"/>
    <property type="match status" value="1"/>
</dbReference>
<protein>
    <recommendedName>
        <fullName evidence="4">Major capsid protein VP1</fullName>
    </recommendedName>
    <alternativeName>
        <fullName evidence="16">Major structural protein VP1</fullName>
    </alternativeName>
</protein>
<evidence type="ECO:0000256" key="11">
    <source>
        <dbReference type="ARBA" id="ARBA00022844"/>
    </source>
</evidence>
<evidence type="ECO:0000256" key="3">
    <source>
        <dbReference type="ARBA" id="ARBA00006893"/>
    </source>
</evidence>
<keyword evidence="7" id="KW-0945">Host-virus interaction</keyword>
<reference evidence="18" key="2">
    <citation type="submission" date="2007-03" db="EMBL/GenBank/DDBJ databases">
        <authorList>
            <person name="Bialasiewicz S.J."/>
            <person name="Whiley D.M."/>
            <person name="Nissen M.D."/>
            <person name="Sloots T.P."/>
        </authorList>
    </citation>
    <scope>NUCLEOTIDE SEQUENCE</scope>
    <source>
        <strain evidence="18">Brisbane 001</strain>
    </source>
</reference>
<evidence type="ECO:0000256" key="7">
    <source>
        <dbReference type="ARBA" id="ARBA00022581"/>
    </source>
</evidence>
<reference evidence="20" key="4">
    <citation type="submission" date="2009-02" db="EMBL/GenBank/DDBJ databases">
        <title>Detection of WU and KI Polyomaviruses in a Variety of Sample Types.</title>
        <authorList>
            <person name="Bialasiewicz S."/>
            <person name="Whiley D.M."/>
            <person name="Lambert S.B."/>
            <person name="Nissen M.D."/>
            <person name="Sloots T.P."/>
        </authorList>
    </citation>
    <scope>NUCLEOTIDE SEQUENCE</scope>
    <source>
        <strain evidence="20">Brisbane 005</strain>
    </source>
</reference>
<gene>
    <name evidence="20" type="primary">VP1</name>
</gene>
<dbReference type="EMBL" id="EF520287">
    <property type="protein sequence ID" value="ABR68677.1"/>
    <property type="molecule type" value="Genomic_DNA"/>
</dbReference>
<evidence type="ECO:0000256" key="16">
    <source>
        <dbReference type="ARBA" id="ARBA00032469"/>
    </source>
</evidence>
<evidence type="ECO:0000256" key="15">
    <source>
        <dbReference type="ARBA" id="ARBA00023296"/>
    </source>
</evidence>
<dbReference type="Pfam" id="PF00718">
    <property type="entry name" value="Polyoma_coat"/>
    <property type="match status" value="1"/>
</dbReference>
<evidence type="ECO:0000256" key="4">
    <source>
        <dbReference type="ARBA" id="ARBA00016975"/>
    </source>
</evidence>
<comment type="similarity">
    <text evidence="3">Belongs to the polyomaviruses coat protein VP1 family.</text>
</comment>
<evidence type="ECO:0000313" key="22">
    <source>
        <dbReference type="Proteomes" id="UP000162269"/>
    </source>
</evidence>
<dbReference type="GO" id="GO:0039620">
    <property type="term" value="C:T=7 icosahedral viral capsid"/>
    <property type="evidence" value="ECO:0007669"/>
    <property type="project" value="UniProtKB-KW"/>
</dbReference>
<dbReference type="EMBL" id="FJ754237">
    <property type="protein sequence ID" value="ACR43493.1"/>
    <property type="molecule type" value="Genomic_DNA"/>
</dbReference>
<organism evidence="18 22">
    <name type="scientific">Betapolyomavirus tertihominis</name>
    <dbReference type="NCBI Taxonomy" id="1891764"/>
    <lineage>
        <taxon>Viruses</taxon>
        <taxon>Monodnaviria</taxon>
        <taxon>Shotokuvirae</taxon>
        <taxon>Cossaviricota</taxon>
        <taxon>Papovaviricetes</taxon>
        <taxon>Sepolyvirales</taxon>
        <taxon>Polyomaviridae</taxon>
        <taxon>Betapolyomavirus</taxon>
    </lineage>
</organism>
<evidence type="ECO:0000256" key="1">
    <source>
        <dbReference type="ARBA" id="ARBA00004147"/>
    </source>
</evidence>
<keyword evidence="6" id="KW-1048">Host nucleus</keyword>
<dbReference type="InterPro" id="IPR036931">
    <property type="entry name" value="Polyomavir_VP1_sf"/>
</dbReference>
<keyword evidence="5" id="KW-0167">Capsid protein</keyword>
<keyword evidence="13" id="KW-0426">Late protein</keyword>
<dbReference type="Proteomes" id="UP000162269">
    <property type="component" value="Genome"/>
</dbReference>
<comment type="subcellular location">
    <subcellularLocation>
        <location evidence="1">Host nucleus</location>
    </subcellularLocation>
    <subcellularLocation>
        <location evidence="2">Virion</location>
    </subcellularLocation>
</comment>